<reference evidence="1 2" key="1">
    <citation type="journal article" date="2019" name="Sci. Rep.">
        <title>A high-quality genome of Eragrostis curvula grass provides insights into Poaceae evolution and supports new strategies to enhance forage quality.</title>
        <authorList>
            <person name="Carballo J."/>
            <person name="Santos B.A.C.M."/>
            <person name="Zappacosta D."/>
            <person name="Garbus I."/>
            <person name="Selva J.P."/>
            <person name="Gallo C.A."/>
            <person name="Diaz A."/>
            <person name="Albertini E."/>
            <person name="Caccamo M."/>
            <person name="Echenique V."/>
        </authorList>
    </citation>
    <scope>NUCLEOTIDE SEQUENCE [LARGE SCALE GENOMIC DNA]</scope>
    <source>
        <strain evidence="2">cv. Victoria</strain>
        <tissue evidence="1">Leaf</tissue>
    </source>
</reference>
<dbReference type="AlphaFoldDB" id="A0A5J9UE88"/>
<dbReference type="Proteomes" id="UP000324897">
    <property type="component" value="Unassembled WGS sequence"/>
</dbReference>
<comment type="caution">
    <text evidence="1">The sequence shown here is derived from an EMBL/GenBank/DDBJ whole genome shotgun (WGS) entry which is preliminary data.</text>
</comment>
<dbReference type="Gramene" id="TVU21774">
    <property type="protein sequence ID" value="TVU21774"/>
    <property type="gene ID" value="EJB05_31433"/>
</dbReference>
<evidence type="ECO:0000313" key="2">
    <source>
        <dbReference type="Proteomes" id="UP000324897"/>
    </source>
</evidence>
<sequence>MSWEQNYLHKAAAGGSDAVKGREEILRNTAGGGSGLRLGKPTPDWWSQDGLHQRDYNQAGADLLLAPS</sequence>
<keyword evidence="2" id="KW-1185">Reference proteome</keyword>
<accession>A0A5J9UE88</accession>
<evidence type="ECO:0000313" key="1">
    <source>
        <dbReference type="EMBL" id="TVU21774.1"/>
    </source>
</evidence>
<organism evidence="1 2">
    <name type="scientific">Eragrostis curvula</name>
    <name type="common">weeping love grass</name>
    <dbReference type="NCBI Taxonomy" id="38414"/>
    <lineage>
        <taxon>Eukaryota</taxon>
        <taxon>Viridiplantae</taxon>
        <taxon>Streptophyta</taxon>
        <taxon>Embryophyta</taxon>
        <taxon>Tracheophyta</taxon>
        <taxon>Spermatophyta</taxon>
        <taxon>Magnoliopsida</taxon>
        <taxon>Liliopsida</taxon>
        <taxon>Poales</taxon>
        <taxon>Poaceae</taxon>
        <taxon>PACMAD clade</taxon>
        <taxon>Chloridoideae</taxon>
        <taxon>Eragrostideae</taxon>
        <taxon>Eragrostidinae</taxon>
        <taxon>Eragrostis</taxon>
    </lineage>
</organism>
<proteinExistence type="predicted"/>
<protein>
    <submittedName>
        <fullName evidence="1">Uncharacterized protein</fullName>
    </submittedName>
</protein>
<feature type="non-terminal residue" evidence="1">
    <location>
        <position position="1"/>
    </location>
</feature>
<dbReference type="EMBL" id="RWGY01000026">
    <property type="protein sequence ID" value="TVU21774.1"/>
    <property type="molecule type" value="Genomic_DNA"/>
</dbReference>
<name>A0A5J9UE88_9POAL</name>
<gene>
    <name evidence="1" type="ORF">EJB05_31433</name>
</gene>